<dbReference type="PROSITE" id="PS00584">
    <property type="entry name" value="PFKB_KINASES_2"/>
    <property type="match status" value="1"/>
</dbReference>
<proteinExistence type="inferred from homology"/>
<dbReference type="PANTHER" id="PTHR46566:SF2">
    <property type="entry name" value="ATP-DEPENDENT 6-PHOSPHOFRUCTOKINASE ISOZYME 2"/>
    <property type="match status" value="1"/>
</dbReference>
<dbReference type="Gene3D" id="3.40.1190.20">
    <property type="match status" value="1"/>
</dbReference>
<evidence type="ECO:0000313" key="9">
    <source>
        <dbReference type="Proteomes" id="UP000585721"/>
    </source>
</evidence>
<evidence type="ECO:0000256" key="6">
    <source>
        <dbReference type="PIRNR" id="PIRNR000535"/>
    </source>
</evidence>
<keyword evidence="2 6" id="KW-0808">Transferase</keyword>
<dbReference type="InterPro" id="IPR002173">
    <property type="entry name" value="Carboh/pur_kinase_PfkB_CS"/>
</dbReference>
<dbReference type="RefSeq" id="WP_188025318.1">
    <property type="nucleotide sequence ID" value="NZ_JACHGR010000001.1"/>
</dbReference>
<evidence type="ECO:0000256" key="4">
    <source>
        <dbReference type="ARBA" id="ARBA00022777"/>
    </source>
</evidence>
<dbReference type="Pfam" id="PF00294">
    <property type="entry name" value="PfkB"/>
    <property type="match status" value="1"/>
</dbReference>
<dbReference type="EMBL" id="JACHGR010000001">
    <property type="protein sequence ID" value="MBB6054521.1"/>
    <property type="molecule type" value="Genomic_DNA"/>
</dbReference>
<organism evidence="8 9">
    <name type="scientific">Tolumonas osonensis</name>
    <dbReference type="NCBI Taxonomy" id="675874"/>
    <lineage>
        <taxon>Bacteria</taxon>
        <taxon>Pseudomonadati</taxon>
        <taxon>Pseudomonadota</taxon>
        <taxon>Gammaproteobacteria</taxon>
        <taxon>Aeromonadales</taxon>
        <taxon>Aeromonadaceae</taxon>
        <taxon>Tolumonas</taxon>
    </lineage>
</organism>
<gene>
    <name evidence="8" type="ORF">HNR75_000386</name>
</gene>
<dbReference type="CDD" id="cd01164">
    <property type="entry name" value="FruK_PfkB_like"/>
    <property type="match status" value="1"/>
</dbReference>
<dbReference type="PROSITE" id="PS00583">
    <property type="entry name" value="PFKB_KINASES_1"/>
    <property type="match status" value="1"/>
</dbReference>
<dbReference type="GO" id="GO:0005829">
    <property type="term" value="C:cytosol"/>
    <property type="evidence" value="ECO:0007669"/>
    <property type="project" value="TreeGrafter"/>
</dbReference>
<evidence type="ECO:0000256" key="3">
    <source>
        <dbReference type="ARBA" id="ARBA00022741"/>
    </source>
</evidence>
<accession>A0A841GGZ2</accession>
<dbReference type="Proteomes" id="UP000585721">
    <property type="component" value="Unassembled WGS sequence"/>
</dbReference>
<dbReference type="PIRSF" id="PIRSF000535">
    <property type="entry name" value="1PFK/6PFK/LacC"/>
    <property type="match status" value="1"/>
</dbReference>
<evidence type="ECO:0000256" key="1">
    <source>
        <dbReference type="ARBA" id="ARBA00010688"/>
    </source>
</evidence>
<dbReference type="SUPFAM" id="SSF53613">
    <property type="entry name" value="Ribokinase-like"/>
    <property type="match status" value="1"/>
</dbReference>
<dbReference type="InterPro" id="IPR017583">
    <property type="entry name" value="Tagatose/fructose_Pkinase"/>
</dbReference>
<comment type="caution">
    <text evidence="8">The sequence shown here is derived from an EMBL/GenBank/DDBJ whole genome shotgun (WGS) entry which is preliminary data.</text>
</comment>
<evidence type="ECO:0000256" key="5">
    <source>
        <dbReference type="ARBA" id="ARBA00022840"/>
    </source>
</evidence>
<feature type="domain" description="Carbohydrate kinase PfkB" evidence="7">
    <location>
        <begin position="21"/>
        <end position="297"/>
    </location>
</feature>
<dbReference type="GO" id="GO:0003872">
    <property type="term" value="F:6-phosphofructokinase activity"/>
    <property type="evidence" value="ECO:0007669"/>
    <property type="project" value="TreeGrafter"/>
</dbReference>
<evidence type="ECO:0000259" key="7">
    <source>
        <dbReference type="Pfam" id="PF00294"/>
    </source>
</evidence>
<dbReference type="InterPro" id="IPR029056">
    <property type="entry name" value="Ribokinase-like"/>
</dbReference>
<dbReference type="NCBIfam" id="TIGR03168">
    <property type="entry name" value="1-PFK"/>
    <property type="match status" value="1"/>
</dbReference>
<dbReference type="GO" id="GO:0005524">
    <property type="term" value="F:ATP binding"/>
    <property type="evidence" value="ECO:0007669"/>
    <property type="project" value="UniProtKB-KW"/>
</dbReference>
<dbReference type="PANTHER" id="PTHR46566">
    <property type="entry name" value="1-PHOSPHOFRUCTOKINASE-RELATED"/>
    <property type="match status" value="1"/>
</dbReference>
<evidence type="ECO:0000256" key="2">
    <source>
        <dbReference type="ARBA" id="ARBA00022679"/>
    </source>
</evidence>
<comment type="similarity">
    <text evidence="1 6">Belongs to the carbohydrate kinase PfkB family.</text>
</comment>
<evidence type="ECO:0000313" key="8">
    <source>
        <dbReference type="EMBL" id="MBB6054521.1"/>
    </source>
</evidence>
<keyword evidence="4 8" id="KW-0418">Kinase</keyword>
<name>A0A841GGZ2_9GAMM</name>
<keyword evidence="3" id="KW-0547">Nucleotide-binding</keyword>
<dbReference type="AlphaFoldDB" id="A0A841GGZ2"/>
<dbReference type="FunFam" id="3.40.1190.20:FF:000001">
    <property type="entry name" value="Phosphofructokinase"/>
    <property type="match status" value="1"/>
</dbReference>
<keyword evidence="9" id="KW-1185">Reference proteome</keyword>
<dbReference type="NCBIfam" id="NF007632">
    <property type="entry name" value="PRK10294.1"/>
    <property type="match status" value="1"/>
</dbReference>
<sequence length="310" mass="32418">MPLIVTLTLTPSLDTATSTAKVYPEGKLRCLTPVFEPGGGGINVARAITHLGGQATALLPSGGPTGAHLVELLQQEGVTVDALQTHDWTRQNLHVVSDATGEQFRFVMPGAALHDDEWQQLLAKIAQLPAGTLLVLSGSLPPNMTTVAVTELLQCARQHGLRTIVDSSGEALKAAVAFGGLELLKPNQSELAELTGQSLEQPDQVVNAARALISQGAAKRIVVSLGPQGALAVDAEQCIQVVPPPVIKRSTVGAGDSMVGAMVLKLAEDAPLADMVRFGVAAGTAATMNLGTKLCSKKDTEKLYQYLQQQ</sequence>
<protein>
    <recommendedName>
        <fullName evidence="6">Phosphofructokinase</fullName>
    </recommendedName>
</protein>
<dbReference type="InterPro" id="IPR011611">
    <property type="entry name" value="PfkB_dom"/>
</dbReference>
<reference evidence="8 9" key="1">
    <citation type="submission" date="2020-08" db="EMBL/GenBank/DDBJ databases">
        <title>Genomic Encyclopedia of Type Strains, Phase IV (KMG-IV): sequencing the most valuable type-strain genomes for metagenomic binning, comparative biology and taxonomic classification.</title>
        <authorList>
            <person name="Goeker M."/>
        </authorList>
    </citation>
    <scope>NUCLEOTIDE SEQUENCE [LARGE SCALE GENOMIC DNA]</scope>
    <source>
        <strain evidence="8 9">DSM 22975</strain>
    </source>
</reference>
<keyword evidence="5" id="KW-0067">ATP-binding</keyword>